<feature type="transmembrane region" description="Helical" evidence="1">
    <location>
        <begin position="35"/>
        <end position="53"/>
    </location>
</feature>
<dbReference type="Proteomes" id="UP000004671">
    <property type="component" value="Chromosome"/>
</dbReference>
<dbReference type="RefSeq" id="WP_006926519.1">
    <property type="nucleotide sequence ID" value="NZ_CM001402.1"/>
</dbReference>
<evidence type="ECO:0000313" key="5">
    <source>
        <dbReference type="Proteomes" id="UP000183868"/>
    </source>
</evidence>
<feature type="transmembrane region" description="Helical" evidence="1">
    <location>
        <begin position="104"/>
        <end position="125"/>
    </location>
</feature>
<dbReference type="Proteomes" id="UP000183868">
    <property type="component" value="Chromosome"/>
</dbReference>
<dbReference type="PaxDb" id="880073-Calab_0014"/>
<gene>
    <name evidence="2" type="ORF">Cabys_2786</name>
    <name evidence="3" type="ORF">Calab_0014</name>
</gene>
<accession>H1XWY1</accession>
<name>H1XWY1_CALAY</name>
<dbReference type="PANTHER" id="PTHR31303">
    <property type="entry name" value="CTP-DEPENDENT DIACYLGLYCEROL KINASE 1"/>
    <property type="match status" value="1"/>
</dbReference>
<dbReference type="EMBL" id="CP018099">
    <property type="protein sequence ID" value="APF19534.1"/>
    <property type="molecule type" value="Genomic_DNA"/>
</dbReference>
<dbReference type="GO" id="GO:0016779">
    <property type="term" value="F:nucleotidyltransferase activity"/>
    <property type="evidence" value="ECO:0007669"/>
    <property type="project" value="UniProtKB-KW"/>
</dbReference>
<dbReference type="OrthoDB" id="5294161at2"/>
<keyword evidence="1" id="KW-0812">Transmembrane</keyword>
<keyword evidence="3" id="KW-0548">Nucleotidyltransferase</keyword>
<reference evidence="3 4" key="1">
    <citation type="submission" date="2011-09" db="EMBL/GenBank/DDBJ databases">
        <title>The permanent draft genome of Caldithrix abyssi DSM 13497.</title>
        <authorList>
            <consortium name="US DOE Joint Genome Institute (JGI-PGF)"/>
            <person name="Lucas S."/>
            <person name="Han J."/>
            <person name="Lapidus A."/>
            <person name="Bruce D."/>
            <person name="Goodwin L."/>
            <person name="Pitluck S."/>
            <person name="Peters L."/>
            <person name="Kyrpides N."/>
            <person name="Mavromatis K."/>
            <person name="Ivanova N."/>
            <person name="Mikhailova N."/>
            <person name="Chertkov O."/>
            <person name="Detter J.C."/>
            <person name="Tapia R."/>
            <person name="Han C."/>
            <person name="Land M."/>
            <person name="Hauser L."/>
            <person name="Markowitz V."/>
            <person name="Cheng J.-F."/>
            <person name="Hugenholtz P."/>
            <person name="Woyke T."/>
            <person name="Wu D."/>
            <person name="Spring S."/>
            <person name="Brambilla E."/>
            <person name="Klenk H.-P."/>
            <person name="Eisen J.A."/>
        </authorList>
    </citation>
    <scope>NUCLEOTIDE SEQUENCE [LARGE SCALE GENOMIC DNA]</scope>
    <source>
        <strain evidence="3 4">DSM 13497</strain>
    </source>
</reference>
<dbReference type="GO" id="GO:0004143">
    <property type="term" value="F:ATP-dependent diacylglycerol kinase activity"/>
    <property type="evidence" value="ECO:0007669"/>
    <property type="project" value="InterPro"/>
</dbReference>
<evidence type="ECO:0000256" key="1">
    <source>
        <dbReference type="SAM" id="Phobius"/>
    </source>
</evidence>
<protein>
    <submittedName>
        <fullName evidence="2">Dolichol kinase</fullName>
    </submittedName>
    <submittedName>
        <fullName evidence="3">Phosphatidate cytidylyltransferase</fullName>
    </submittedName>
</protein>
<dbReference type="KEGG" id="caby:Cabys_2786"/>
<keyword evidence="2" id="KW-0418">Kinase</keyword>
<proteinExistence type="predicted"/>
<dbReference type="HOGENOM" id="CLU_031477_4_1_0"/>
<dbReference type="InParanoid" id="H1XWY1"/>
<dbReference type="AlphaFoldDB" id="H1XWY1"/>
<dbReference type="EMBL" id="CM001402">
    <property type="protein sequence ID" value="EHO39668.1"/>
    <property type="molecule type" value="Genomic_DNA"/>
</dbReference>
<dbReference type="InterPro" id="IPR037997">
    <property type="entry name" value="Dgk1-like"/>
</dbReference>
<feature type="transmembrane region" description="Helical" evidence="1">
    <location>
        <begin position="81"/>
        <end position="98"/>
    </location>
</feature>
<dbReference type="PANTHER" id="PTHR31303:SF1">
    <property type="entry name" value="CTP-DEPENDENT DIACYLGLYCEROL KINASE 1"/>
    <property type="match status" value="1"/>
</dbReference>
<organism evidence="3 4">
    <name type="scientific">Caldithrix abyssi DSM 13497</name>
    <dbReference type="NCBI Taxonomy" id="880073"/>
    <lineage>
        <taxon>Bacteria</taxon>
        <taxon>Pseudomonadati</taxon>
        <taxon>Calditrichota</taxon>
        <taxon>Calditrichia</taxon>
        <taxon>Calditrichales</taxon>
        <taxon>Calditrichaceae</taxon>
        <taxon>Caldithrix</taxon>
    </lineage>
</organism>
<dbReference type="STRING" id="880073.Cabys_2786"/>
<keyword evidence="1" id="KW-1133">Transmembrane helix</keyword>
<evidence type="ECO:0000313" key="4">
    <source>
        <dbReference type="Proteomes" id="UP000004671"/>
    </source>
</evidence>
<evidence type="ECO:0000313" key="2">
    <source>
        <dbReference type="EMBL" id="APF19534.1"/>
    </source>
</evidence>
<keyword evidence="1" id="KW-0472">Membrane</keyword>
<dbReference type="eggNOG" id="COG0170">
    <property type="taxonomic scope" value="Bacteria"/>
</dbReference>
<sequence>MNQTLSLRMLLQRKAIHFATALIPLYYHYSHNELAVKWLTVVLAVGFLTADLLRLKFSLAKKIFLNIFGKLLKQAETERRLTGATMLFVGMAATVILFKEKQAVPALLFVALADPLAAIVGQLYGKNYFWEKTLEGSAAFYLTASAIILIFTSYSWWGLVVAIIVTGVELLPMNMDDNLVIPLATAFLLALG</sequence>
<keyword evidence="4" id="KW-1185">Reference proteome</keyword>
<feature type="transmembrane region" description="Helical" evidence="1">
    <location>
        <begin position="137"/>
        <end position="165"/>
    </location>
</feature>
<evidence type="ECO:0000313" key="3">
    <source>
        <dbReference type="EMBL" id="EHO39668.1"/>
    </source>
</evidence>
<reference evidence="2 5" key="2">
    <citation type="submission" date="2016-11" db="EMBL/GenBank/DDBJ databases">
        <title>Genomic analysis of Caldithrix abyssi and proposal of a novel bacterial phylum Caldithrichaeota.</title>
        <authorList>
            <person name="Kublanov I."/>
            <person name="Sigalova O."/>
            <person name="Gavrilov S."/>
            <person name="Lebedinsky A."/>
            <person name="Ivanova N."/>
            <person name="Daum C."/>
            <person name="Reddy T."/>
            <person name="Klenk H.P."/>
            <person name="Goker M."/>
            <person name="Reva O."/>
            <person name="Miroshnichenko M."/>
            <person name="Kyprides N."/>
            <person name="Woyke T."/>
            <person name="Gelfand M."/>
        </authorList>
    </citation>
    <scope>NUCLEOTIDE SEQUENCE [LARGE SCALE GENOMIC DNA]</scope>
    <source>
        <strain evidence="2 5">LF13</strain>
    </source>
</reference>
<keyword evidence="3" id="KW-0808">Transferase</keyword>